<keyword evidence="9" id="KW-0460">Magnesium</keyword>
<gene>
    <name evidence="11" type="primary">SRR6960803_9_3</name>
</gene>
<dbReference type="EMBL" id="BK013614">
    <property type="protein sequence ID" value="DAD50744.1"/>
    <property type="molecule type" value="Genomic_RNA"/>
</dbReference>
<keyword evidence="3" id="KW-0808">Transferase</keyword>
<evidence type="ECO:0000313" key="11">
    <source>
        <dbReference type="EMBL" id="DAD50744.1"/>
    </source>
</evidence>
<dbReference type="GeneID" id="80398730"/>
<keyword evidence="6" id="KW-0693">Viral RNA replication</keyword>
<name>A0A8S5KZL0_9VIRU</name>
<comment type="cofactor">
    <cofactor evidence="9">
        <name>Mg(2+)</name>
        <dbReference type="ChEBI" id="CHEBI:18420"/>
    </cofactor>
    <text evidence="9">Binds 2 Mg(2+) per subunit.</text>
</comment>
<dbReference type="InterPro" id="IPR005093">
    <property type="entry name" value="RNArep_beta"/>
</dbReference>
<sequence length="569" mass="65008">MTTKTKAFRLLSKATRKCVIPYLEGLDSARSLSVAIMLRYGDFAQAMQLDINPLDYNNEESFLADYSAVCLLSKWQRANPETSKLRRKLSIEKFWSCESHLRSIGPVFRSAVLSHDSVGSILYRARVKIQQILGPISHSFKIDSCDFGPGASTSVPAHKAHPSNKLCSSDVTSGCLPFVKWFFHDAKFEVPDLEIRESSRITVVPKNYRIDRVIAIEPDWNIFFQKGIGSAIRSRLRTFGLDLDHAASRHGELARKGSIDGSISTIDLSSASDSISTSLVRFLLPDDWFYTLNSLRTDCVEVEGKDHHLLKFSSMGNGFTFELESLIFYAISLSLEETAEESVSVFGDDIIVPTRLADTLIKVLTVCGFRINPKKSFSSGYFRESCGYHFFKGRDVKPVYLKDDLRNDFEKFKWCNSIRTSSYRFYGDRYDRTPMLRAYRTCKHLIRRVYYIPEGYGDGGLVSSFDEATPGTVRRKGRNIRRYSNCIEGYKVRCLLPVTVESENDSHWMLMHKLRYYSRLRFSSLEYNIFGSGNEVMPQTGNTFSTRTRVVRMRIGFMHVPKWVDPEVV</sequence>
<evidence type="ECO:0000259" key="10">
    <source>
        <dbReference type="PROSITE" id="PS50522"/>
    </source>
</evidence>
<comment type="catalytic activity">
    <reaction evidence="8">
        <text>RNA(n) + a ribonucleoside 5'-triphosphate = RNA(n+1) + diphosphate</text>
        <dbReference type="Rhea" id="RHEA:21248"/>
        <dbReference type="Rhea" id="RHEA-COMP:14527"/>
        <dbReference type="Rhea" id="RHEA-COMP:17342"/>
        <dbReference type="ChEBI" id="CHEBI:33019"/>
        <dbReference type="ChEBI" id="CHEBI:61557"/>
        <dbReference type="ChEBI" id="CHEBI:140395"/>
        <dbReference type="EC" id="2.7.7.48"/>
    </reaction>
</comment>
<dbReference type="PROSITE" id="PS50522">
    <property type="entry name" value="RDRP_PHAGE"/>
    <property type="match status" value="1"/>
</dbReference>
<keyword evidence="5" id="KW-0547">Nucleotide-binding</keyword>
<evidence type="ECO:0000256" key="2">
    <source>
        <dbReference type="ARBA" id="ARBA00022484"/>
    </source>
</evidence>
<dbReference type="KEGG" id="vg:80398730"/>
<keyword evidence="9" id="KW-0479">Metal-binding</keyword>
<dbReference type="GO" id="GO:0039694">
    <property type="term" value="P:viral RNA genome replication"/>
    <property type="evidence" value="ECO:0007669"/>
    <property type="project" value="InterPro"/>
</dbReference>
<dbReference type="Pfam" id="PF03431">
    <property type="entry name" value="RNA_replicase_B"/>
    <property type="match status" value="1"/>
</dbReference>
<evidence type="ECO:0000256" key="5">
    <source>
        <dbReference type="ARBA" id="ARBA00022741"/>
    </source>
</evidence>
<dbReference type="GO" id="GO:0003968">
    <property type="term" value="F:RNA-directed RNA polymerase activity"/>
    <property type="evidence" value="ECO:0007669"/>
    <property type="project" value="UniProtKB-KW"/>
</dbReference>
<evidence type="ECO:0000256" key="6">
    <source>
        <dbReference type="ARBA" id="ARBA00022953"/>
    </source>
</evidence>
<accession>A0A8S5KZL0</accession>
<proteinExistence type="predicted"/>
<dbReference type="Proteomes" id="UP000683224">
    <property type="component" value="Segment"/>
</dbReference>
<dbReference type="GO" id="GO:0046872">
    <property type="term" value="F:metal ion binding"/>
    <property type="evidence" value="ECO:0007669"/>
    <property type="project" value="UniProtKB-KW"/>
</dbReference>
<feature type="binding site" evidence="9">
    <location>
        <position position="348"/>
    </location>
    <ligand>
        <name>Mg(2+)</name>
        <dbReference type="ChEBI" id="CHEBI:18420"/>
        <label>2</label>
    </ligand>
</feature>
<feature type="domain" description="RdRp catalytic" evidence="10">
    <location>
        <begin position="252"/>
        <end position="380"/>
    </location>
</feature>
<protein>
    <recommendedName>
        <fullName evidence="1">RNA-directed RNA polymerase</fullName>
        <ecNumber evidence="1">2.7.7.48</ecNumber>
    </recommendedName>
    <alternativeName>
        <fullName evidence="7">RNA replicase beta chain</fullName>
    </alternativeName>
</protein>
<dbReference type="GO" id="GO:0000166">
    <property type="term" value="F:nucleotide binding"/>
    <property type="evidence" value="ECO:0007669"/>
    <property type="project" value="UniProtKB-KW"/>
</dbReference>
<keyword evidence="12" id="KW-1185">Reference proteome</keyword>
<evidence type="ECO:0000256" key="1">
    <source>
        <dbReference type="ARBA" id="ARBA00012494"/>
    </source>
</evidence>
<evidence type="ECO:0000256" key="7">
    <source>
        <dbReference type="ARBA" id="ARBA00030248"/>
    </source>
</evidence>
<dbReference type="RefSeq" id="YP_010769652.1">
    <property type="nucleotide sequence ID" value="NC_074037.1"/>
</dbReference>
<evidence type="ECO:0000256" key="3">
    <source>
        <dbReference type="ARBA" id="ARBA00022679"/>
    </source>
</evidence>
<keyword evidence="4" id="KW-0548">Nucleotidyltransferase</keyword>
<evidence type="ECO:0000256" key="8">
    <source>
        <dbReference type="ARBA" id="ARBA00048744"/>
    </source>
</evidence>
<evidence type="ECO:0000313" key="12">
    <source>
        <dbReference type="Proteomes" id="UP000683224"/>
    </source>
</evidence>
<feature type="binding site" evidence="9">
    <location>
        <position position="349"/>
    </location>
    <ligand>
        <name>Mg(2+)</name>
        <dbReference type="ChEBI" id="CHEBI:18420"/>
        <label>2</label>
    </ligand>
</feature>
<keyword evidence="2 11" id="KW-0696">RNA-directed RNA polymerase</keyword>
<dbReference type="EC" id="2.7.7.48" evidence="1"/>
<evidence type="ECO:0000256" key="4">
    <source>
        <dbReference type="ARBA" id="ARBA00022695"/>
    </source>
</evidence>
<reference evidence="11" key="1">
    <citation type="submission" date="2020-09" db="EMBL/GenBank/DDBJ databases">
        <title>Leviviricetes taxonomy.</title>
        <authorList>
            <person name="Stockdale S.R."/>
            <person name="Callanan J."/>
            <person name="Adriaenssens E.M."/>
            <person name="Kuhn J.H."/>
            <person name="Rumnieks J."/>
            <person name="Shkoporov A."/>
            <person name="Draper L.A."/>
            <person name="Ross P."/>
            <person name="Hill C."/>
        </authorList>
    </citation>
    <scope>NUCLEOTIDE SEQUENCE</scope>
</reference>
<evidence type="ECO:0000256" key="9">
    <source>
        <dbReference type="PIRSR" id="PIRSR605093-1"/>
    </source>
</evidence>
<dbReference type="InterPro" id="IPR007096">
    <property type="entry name" value="RNA-dir_Rpol_cat_phage"/>
</dbReference>
<feature type="binding site" evidence="9">
    <location>
        <position position="267"/>
    </location>
    <ligand>
        <name>Mg(2+)</name>
        <dbReference type="ChEBI" id="CHEBI:18420"/>
        <label>2</label>
    </ligand>
</feature>
<organism evidence="11 12">
    <name type="scientific">ssRNA phage SRR6960803_9</name>
    <dbReference type="NCBI Taxonomy" id="2786625"/>
    <lineage>
        <taxon>Viruses</taxon>
        <taxon>Riboviria</taxon>
        <taxon>Orthornavirae</taxon>
        <taxon>Lenarviricota</taxon>
        <taxon>Leviviricetes</taxon>
        <taxon>Norzivirales</taxon>
        <taxon>Fiersviridae</taxon>
        <taxon>Omohevirus</taxon>
        <taxon>Omohevirus peladaptatum</taxon>
    </lineage>
</organism>